<dbReference type="InParanoid" id="A0A263D1Z2"/>
<evidence type="ECO:0000256" key="1">
    <source>
        <dbReference type="SAM" id="MobiDB-lite"/>
    </source>
</evidence>
<evidence type="ECO:0000313" key="3">
    <source>
        <dbReference type="Proteomes" id="UP000242444"/>
    </source>
</evidence>
<feature type="compositionally biased region" description="Basic residues" evidence="1">
    <location>
        <begin position="327"/>
        <end position="343"/>
    </location>
</feature>
<proteinExistence type="predicted"/>
<dbReference type="Proteomes" id="UP000242444">
    <property type="component" value="Unassembled WGS sequence"/>
</dbReference>
<dbReference type="EMBL" id="NKYE01000009">
    <property type="protein sequence ID" value="OZM72229.1"/>
    <property type="molecule type" value="Genomic_DNA"/>
</dbReference>
<feature type="region of interest" description="Disordered" evidence="1">
    <location>
        <begin position="231"/>
        <end position="271"/>
    </location>
</feature>
<dbReference type="InterPro" id="IPR006357">
    <property type="entry name" value="HAD-SF_hydro_IIA"/>
</dbReference>
<comment type="caution">
    <text evidence="2">The sequence shown here is derived from an EMBL/GenBank/DDBJ whole genome shotgun (WGS) entry which is preliminary data.</text>
</comment>
<name>A0A263D1Z2_9PSEU</name>
<reference evidence="2 3" key="1">
    <citation type="submission" date="2017-07" db="EMBL/GenBank/DDBJ databases">
        <title>Amycolatopsis antarcticus sp. nov., isolated from the surface of an Antarcticus brown macroalga.</title>
        <authorList>
            <person name="Wang J."/>
            <person name="Leiva S."/>
            <person name="Huang J."/>
            <person name="Huang Y."/>
        </authorList>
    </citation>
    <scope>NUCLEOTIDE SEQUENCE [LARGE SCALE GENOMIC DNA]</scope>
    <source>
        <strain evidence="2 3">AU-G6</strain>
    </source>
</reference>
<feature type="compositionally biased region" description="Low complexity" evidence="1">
    <location>
        <begin position="344"/>
        <end position="354"/>
    </location>
</feature>
<feature type="region of interest" description="Disordered" evidence="1">
    <location>
        <begin position="1"/>
        <end position="66"/>
    </location>
</feature>
<dbReference type="AlphaFoldDB" id="A0A263D1Z2"/>
<dbReference type="Pfam" id="PF13344">
    <property type="entry name" value="Hydrolase_6"/>
    <property type="match status" value="1"/>
</dbReference>
<evidence type="ECO:0000313" key="2">
    <source>
        <dbReference type="EMBL" id="OZM72229.1"/>
    </source>
</evidence>
<keyword evidence="3" id="KW-1185">Reference proteome</keyword>
<gene>
    <name evidence="2" type="ORF">CFN78_16555</name>
</gene>
<accession>A0A263D1Z2</accession>
<dbReference type="SUPFAM" id="SSF56784">
    <property type="entry name" value="HAD-like"/>
    <property type="match status" value="1"/>
</dbReference>
<dbReference type="InterPro" id="IPR023214">
    <property type="entry name" value="HAD_sf"/>
</dbReference>
<dbReference type="OrthoDB" id="9781367at2"/>
<protein>
    <submittedName>
        <fullName evidence="2">Uncharacterized protein</fullName>
    </submittedName>
</protein>
<dbReference type="InterPro" id="IPR036412">
    <property type="entry name" value="HAD-like_sf"/>
</dbReference>
<organism evidence="2 3">
    <name type="scientific">Amycolatopsis antarctica</name>
    <dbReference type="NCBI Taxonomy" id="1854586"/>
    <lineage>
        <taxon>Bacteria</taxon>
        <taxon>Bacillati</taxon>
        <taxon>Actinomycetota</taxon>
        <taxon>Actinomycetes</taxon>
        <taxon>Pseudonocardiales</taxon>
        <taxon>Pseudonocardiaceae</taxon>
        <taxon>Amycolatopsis</taxon>
    </lineage>
</organism>
<sequence>MSRSAPNACGCAATRTAVGNERFGPAGDTSRVPSRGGPRCRAGYRRLPDPRNPPRRRGREGAARSGRRDVCVAGHGFAHSRLRQPSSRLPAHIAASLAELGFPVSADDVTTPSVVAAAVFKERCGTKPVLALGGHGVVDVLSEHGVAVLDHREPGAAAVLVGWDTGLDQQRLQVAAEAVWAGAPLLVTSDAPAFVTAGGHSAVFTGFIANGLTYVTGVPYAVLGKPSARGPLARCAGPPDARGGRRPHAGGGDGDRAKAPNGCPSPSAPTWSSTVLARSWTRCGVRVGPHRSKAPAACEVMARADAQPPALTGVCPLPVRGCAATRTRARTGRAGGRARRRRTSPAASTSPTAPGNSRGIGTRV</sequence>
<dbReference type="Gene3D" id="3.40.50.1000">
    <property type="entry name" value="HAD superfamily/HAD-like"/>
    <property type="match status" value="2"/>
</dbReference>
<feature type="region of interest" description="Disordered" evidence="1">
    <location>
        <begin position="327"/>
        <end position="364"/>
    </location>
</feature>